<reference evidence="2 3" key="1">
    <citation type="journal article" date="2012" name="J. Bacteriol.">
        <title>Genome Sequence of the Filamentous Bacterium Fibrisoma limi BUZ 3T.</title>
        <authorList>
            <person name="Filippini M."/>
            <person name="Qi W."/>
            <person name="Jaenicke S."/>
            <person name="Goesmann A."/>
            <person name="Smits T.H."/>
            <person name="Bagheri H.C."/>
        </authorList>
    </citation>
    <scope>NUCLEOTIDE SEQUENCE [LARGE SCALE GENOMIC DNA]</scope>
    <source>
        <strain evidence="3">BUZ 3T</strain>
    </source>
</reference>
<dbReference type="STRING" id="1185876.BN8_02497"/>
<feature type="region of interest" description="Disordered" evidence="1">
    <location>
        <begin position="1"/>
        <end position="33"/>
    </location>
</feature>
<dbReference type="AlphaFoldDB" id="I2GHN0"/>
<keyword evidence="3" id="KW-1185">Reference proteome</keyword>
<accession>I2GHN0</accession>
<evidence type="ECO:0000256" key="1">
    <source>
        <dbReference type="SAM" id="MobiDB-lite"/>
    </source>
</evidence>
<dbReference type="EMBL" id="CAIT01000006">
    <property type="protein sequence ID" value="CCH53405.1"/>
    <property type="molecule type" value="Genomic_DNA"/>
</dbReference>
<dbReference type="Proteomes" id="UP000009309">
    <property type="component" value="Unassembled WGS sequence"/>
</dbReference>
<sequence length="33" mass="3578">MGLKTEQTGHPVPPDVAGNLQTGRGMMNFNHNK</sequence>
<evidence type="ECO:0000313" key="2">
    <source>
        <dbReference type="EMBL" id="CCH53405.1"/>
    </source>
</evidence>
<comment type="caution">
    <text evidence="2">The sequence shown here is derived from an EMBL/GenBank/DDBJ whole genome shotgun (WGS) entry which is preliminary data.</text>
</comment>
<protein>
    <submittedName>
        <fullName evidence="2">Uncharacterized protein</fullName>
    </submittedName>
</protein>
<proteinExistence type="predicted"/>
<evidence type="ECO:0000313" key="3">
    <source>
        <dbReference type="Proteomes" id="UP000009309"/>
    </source>
</evidence>
<name>I2GHN0_9BACT</name>
<organism evidence="2 3">
    <name type="scientific">Fibrisoma limi BUZ 3</name>
    <dbReference type="NCBI Taxonomy" id="1185876"/>
    <lineage>
        <taxon>Bacteria</taxon>
        <taxon>Pseudomonadati</taxon>
        <taxon>Bacteroidota</taxon>
        <taxon>Cytophagia</taxon>
        <taxon>Cytophagales</taxon>
        <taxon>Spirosomataceae</taxon>
        <taxon>Fibrisoma</taxon>
    </lineage>
</organism>
<gene>
    <name evidence="2" type="ORF">BN8_02497</name>
</gene>